<evidence type="ECO:0000259" key="2">
    <source>
        <dbReference type="Pfam" id="PF04536"/>
    </source>
</evidence>
<keyword evidence="1" id="KW-1133">Transmembrane helix</keyword>
<dbReference type="STRING" id="574566.I0YXV6"/>
<dbReference type="PANTHER" id="PTHR30373">
    <property type="entry name" value="UPF0603 PROTEIN YGCG"/>
    <property type="match status" value="1"/>
</dbReference>
<dbReference type="Proteomes" id="UP000007264">
    <property type="component" value="Unassembled WGS sequence"/>
</dbReference>
<sequence>MAMQTASVGLSTSALRCPGAFQREVSFVEESARRIAAVGAAAALLLSPCEALANEFDILNEATPTKNYVIDDAGVLNKTTKKSVNDELSRLETETGYRLEAVTVRKLEFENDAFAFGDKVIEKWYPTVEVGGNKGILVLVTTGKDGALTGGPAFNKAVGDDLIDSVVSESIPILTEEEKFNEAVSSIVRRVEAKLTGKTDPGAPQRADGTRKRTYKTKAEVDKTRNITSTIVLVLLGISVVVPMLQYWGYTSKE</sequence>
<dbReference type="EMBL" id="AGSI01000008">
    <property type="protein sequence ID" value="EIE23225.1"/>
    <property type="molecule type" value="Genomic_DNA"/>
</dbReference>
<keyword evidence="1" id="KW-0472">Membrane</keyword>
<feature type="transmembrane region" description="Helical" evidence="1">
    <location>
        <begin position="227"/>
        <end position="248"/>
    </location>
</feature>
<dbReference type="KEGG" id="csl:COCSUDRAFT_63581"/>
<dbReference type="PANTHER" id="PTHR30373:SF2">
    <property type="entry name" value="UPF0603 PROTEIN YGCG"/>
    <property type="match status" value="1"/>
</dbReference>
<name>I0YXV6_COCSC</name>
<proteinExistence type="predicted"/>
<dbReference type="GeneID" id="17041213"/>
<keyword evidence="1" id="KW-0812">Transmembrane</keyword>
<protein>
    <recommendedName>
        <fullName evidence="2">TPM domain-containing protein</fullName>
    </recommendedName>
</protein>
<accession>I0YXV6</accession>
<dbReference type="AlphaFoldDB" id="I0YXV6"/>
<dbReference type="Gene3D" id="3.10.310.50">
    <property type="match status" value="1"/>
</dbReference>
<evidence type="ECO:0000313" key="3">
    <source>
        <dbReference type="EMBL" id="EIE23225.1"/>
    </source>
</evidence>
<evidence type="ECO:0000256" key="1">
    <source>
        <dbReference type="SAM" id="Phobius"/>
    </source>
</evidence>
<dbReference type="RefSeq" id="XP_005647769.1">
    <property type="nucleotide sequence ID" value="XM_005647712.1"/>
</dbReference>
<dbReference type="InterPro" id="IPR007621">
    <property type="entry name" value="TPM_dom"/>
</dbReference>
<reference evidence="3 4" key="1">
    <citation type="journal article" date="2012" name="Genome Biol.">
        <title>The genome of the polar eukaryotic microalga coccomyxa subellipsoidea reveals traits of cold adaptation.</title>
        <authorList>
            <person name="Blanc G."/>
            <person name="Agarkova I."/>
            <person name="Grimwood J."/>
            <person name="Kuo A."/>
            <person name="Brueggeman A."/>
            <person name="Dunigan D."/>
            <person name="Gurnon J."/>
            <person name="Ladunga I."/>
            <person name="Lindquist E."/>
            <person name="Lucas S."/>
            <person name="Pangilinan J."/>
            <person name="Proschold T."/>
            <person name="Salamov A."/>
            <person name="Schmutz J."/>
            <person name="Weeks D."/>
            <person name="Yamada T."/>
            <person name="Claverie J.M."/>
            <person name="Grigoriev I."/>
            <person name="Van Etten J."/>
            <person name="Lomsadze A."/>
            <person name="Borodovsky M."/>
        </authorList>
    </citation>
    <scope>NUCLEOTIDE SEQUENCE [LARGE SCALE GENOMIC DNA]</scope>
    <source>
        <strain evidence="3 4">C-169</strain>
    </source>
</reference>
<evidence type="ECO:0000313" key="4">
    <source>
        <dbReference type="Proteomes" id="UP000007264"/>
    </source>
</evidence>
<feature type="domain" description="TPM" evidence="2">
    <location>
        <begin position="69"/>
        <end position="193"/>
    </location>
</feature>
<organism evidence="3 4">
    <name type="scientific">Coccomyxa subellipsoidea (strain C-169)</name>
    <name type="common">Green microalga</name>
    <dbReference type="NCBI Taxonomy" id="574566"/>
    <lineage>
        <taxon>Eukaryota</taxon>
        <taxon>Viridiplantae</taxon>
        <taxon>Chlorophyta</taxon>
        <taxon>core chlorophytes</taxon>
        <taxon>Trebouxiophyceae</taxon>
        <taxon>Trebouxiophyceae incertae sedis</taxon>
        <taxon>Coccomyxaceae</taxon>
        <taxon>Coccomyxa</taxon>
        <taxon>Coccomyxa subellipsoidea</taxon>
    </lineage>
</organism>
<dbReference type="OrthoDB" id="5645at2759"/>
<dbReference type="eggNOG" id="ENOG502QQ6F">
    <property type="taxonomic scope" value="Eukaryota"/>
</dbReference>
<gene>
    <name evidence="3" type="ORF">COCSUDRAFT_63581</name>
</gene>
<dbReference type="Pfam" id="PF04536">
    <property type="entry name" value="TPM_phosphatase"/>
    <property type="match status" value="1"/>
</dbReference>
<keyword evidence="4" id="KW-1185">Reference proteome</keyword>
<comment type="caution">
    <text evidence="3">The sequence shown here is derived from an EMBL/GenBank/DDBJ whole genome shotgun (WGS) entry which is preliminary data.</text>
</comment>